<dbReference type="InterPro" id="IPR013320">
    <property type="entry name" value="ConA-like_dom_sf"/>
</dbReference>
<dbReference type="RefSeq" id="WP_165617060.1">
    <property type="nucleotide sequence ID" value="NZ_FNAV01000005.1"/>
</dbReference>
<dbReference type="Gene3D" id="2.60.40.2810">
    <property type="match status" value="1"/>
</dbReference>
<dbReference type="Pfam" id="PF17963">
    <property type="entry name" value="Big_9"/>
    <property type="match status" value="1"/>
</dbReference>
<dbReference type="NCBIfam" id="NF012211">
    <property type="entry name" value="tand_rpt_95"/>
    <property type="match status" value="5"/>
</dbReference>
<feature type="domain" description="Cadherin-like" evidence="2">
    <location>
        <begin position="804"/>
        <end position="894"/>
    </location>
</feature>
<keyword evidence="4" id="KW-1185">Reference proteome</keyword>
<reference evidence="4" key="1">
    <citation type="submission" date="2016-10" db="EMBL/GenBank/DDBJ databases">
        <authorList>
            <person name="Varghese N."/>
            <person name="Submissions S."/>
        </authorList>
    </citation>
    <scope>NUCLEOTIDE SEQUENCE [LARGE SCALE GENOMIC DNA]</scope>
    <source>
        <strain evidence="4">DSM 10146</strain>
    </source>
</reference>
<feature type="domain" description="Cadherin-like" evidence="2">
    <location>
        <begin position="516"/>
        <end position="594"/>
    </location>
</feature>
<dbReference type="InterPro" id="IPR009784">
    <property type="entry name" value="DUF1349"/>
</dbReference>
<dbReference type="Pfam" id="PF07081">
    <property type="entry name" value="DUF1349"/>
    <property type="match status" value="1"/>
</dbReference>
<dbReference type="Gene3D" id="2.60.120.200">
    <property type="match status" value="5"/>
</dbReference>
<feature type="domain" description="Cadherin-like" evidence="2">
    <location>
        <begin position="1412"/>
        <end position="1501"/>
    </location>
</feature>
<feature type="domain" description="Cadherin-like" evidence="2">
    <location>
        <begin position="207"/>
        <end position="298"/>
    </location>
</feature>
<evidence type="ECO:0000313" key="3">
    <source>
        <dbReference type="EMBL" id="SDE57445.1"/>
    </source>
</evidence>
<dbReference type="InterPro" id="IPR041690">
    <property type="entry name" value="Cadherin_5"/>
</dbReference>
<evidence type="ECO:0000313" key="4">
    <source>
        <dbReference type="Proteomes" id="UP000198994"/>
    </source>
</evidence>
<dbReference type="EMBL" id="FNAV01000005">
    <property type="protein sequence ID" value="SDE57445.1"/>
    <property type="molecule type" value="Genomic_DNA"/>
</dbReference>
<dbReference type="Proteomes" id="UP000198994">
    <property type="component" value="Unassembled WGS sequence"/>
</dbReference>
<organism evidence="3 4">
    <name type="scientific">Salipiger thiooxidans</name>
    <dbReference type="NCBI Taxonomy" id="282683"/>
    <lineage>
        <taxon>Bacteria</taxon>
        <taxon>Pseudomonadati</taxon>
        <taxon>Pseudomonadota</taxon>
        <taxon>Alphaproteobacteria</taxon>
        <taxon>Rhodobacterales</taxon>
        <taxon>Roseobacteraceae</taxon>
        <taxon>Salipiger</taxon>
    </lineage>
</organism>
<accession>A0A1G7E239</accession>
<name>A0A1G7E239_9RHOB</name>
<sequence length="1953" mass="207340">MSSSDDFSSSVLDSVWVIEGPSGIDYALDGDGTEAWLELVTPDGNYDVWGSNNGARAMQAVADDDMVIETRFLSTPTGQYQLQGLLFEEDADNWIRFDTYSDGSKLYAFAAVTIDGVSAARFQVRINGGSAPYLRVARDGDVWTMEYSTNGTAWVTAGSFTQSLDVSSAGVVAGNTGNATGFTAQVDYFEIDSDPLVVEDPVAIEGNTAPAPQDDALSTLPDTQLVISTEDLLGNDGDANGDTLSIVSVGPATNGTLTDNGDGTWTYQPNTGYTGADSFSYTVSDGTDTSDATVTVTVAVEAEAISDDFSAATLDSVWRIEGPAGISHALSADGTDAWLELITPDGNYDVWGTNNGARAMQDVADDDMVVETRFLTTPTGQYQLQGLLFEEDSDTWIRFDTYSDGSKLYAFAAVTIDGTTSSRFQVRINGGSAPFLRVSRDGDVWAMEYSTNGSTWVTAGSFTQAIELTAAGVVAGNTGNATGFTAQVDYFEIDSDPLLTEDDGIVPLDPGDDAFVTAADAALVVSTDDLLANDGSGQTLTVTSVGTPGHGTLTDNGDGTWTYQPTTGYQGYDSFSYTVSNGQSEASATVTVTVGTPPTPAFVSDDFNTETLGDSWTVIAPSGSSQGLETDGAEAYLTLTTGTGSHDIWNTNNAVRAMQEVADENFMLEARFLSTPMAQYQMQGFVIEESESTWLRFDTYSDGTKLWAFGAVTVNGVSSQAFKVQVVSGSAPYLRLERDGDSFRLYHSQDGSNWIAAGMLTRAMTVTEAGVFAGSAGSAGSFTAEVDYVSIDSDPIVFEDGVSAAPVAGDDAFSTDADTALIVSADDLLANDSDPDGDTLALVSVGSPEHGNLTDNGDGTWTYQPDIGYEGYDGFTYVVTDGGTEVTGTVTLTVGTPPIPRFASDDFNVESLPLGWTLVEPAGTDVELTGNTEHALLELSTSNGNYDLWGTTRNAVRVMQEISDEDLALEVGFLGAPSVGHQMQGFLLEEDSSNWLRYDLYSDGQRVYAFAAVTVNGVSSQVMKVAVTSDVRFLRIERVGNTFTFLYSSDEDGWVTAGSVQHAMELTQAGLFAGSVGSSSAISVLVDYVQADTDLIGDEDLGYLPPPAPPVAVDDYLSTDPGTALAFTADDLLANDTDINEDTLTITSISTPGSGIITDLGGGNYLYTPNTGFEGFDSFTYVVSDGTYTDEGTVSVLVDTFDAVSDDFSGGSLDPAWEFSGIAGTAYLAYDDDDAMLAIVSPAGVQVSASDVMTTPRMLQDVPDMDFQISAGFLSEPAQRYQEHGLLVVQDDENWIRFDLAYTGGTLTLIVGMIVGGQTTYPLFQSIGSGVVDDLRITREGDAWSFEYRGGGSGWVEAFTYDREMTVSQVGLFAGSTSFTGAVPGYTAYVDYFENSLQPITDEDGSYVPSSHAPVAVDDMIGLTDSVTFDASDLLANDYDPNLDDTLTVVALGSVSHGTLTDNGDGTWTYEAPVGYEGTDALSYTISDGSQTASATVTFEVRQPIDVWYGDVQSFGTPGDAQTAINILGSVESDVVSLSYSLNGGELRELSIGADTRRLQNDGDFNIDLDYAELDGSSTDDVITIYATLTNGTVFTTDVTVEYEAGNSWDANYSIDWSAVTNLQDVVQVVDGTWSWDADGARPVDLGYDRLLVLGDDSWDNYELSTTITGHDFENVDPRGRDGGAFAIGMLWGGHTDEPISGWQPRSGYEPGAAFFYTDELTSHSYHSFSQKLGSQALTLSEEVEYNLTVRVEQTGLYDRIYSFKIWEAGTAEPTGWTLQTLETFSIDEAPATGGIYLNAHYYDVTFGDITVTEITGSDIIQGDDTAEVLVAVDTGAALPGAGEIDVFVGAGGADVFVFGDATRAYYDDGIAASDGTGDYGYVWDFEVGTDTVQLFGSASDYLLAEGREDLPDGTSIWLLGEGTDEDELIAVLGGVSGLSLEGDSFTYVGAIA</sequence>
<proteinExistence type="predicted"/>
<dbReference type="Pfam" id="PF17851">
    <property type="entry name" value="GH43_C2"/>
    <property type="match status" value="1"/>
</dbReference>
<dbReference type="SUPFAM" id="SSF49899">
    <property type="entry name" value="Concanavalin A-like lectins/glucanases"/>
    <property type="match status" value="5"/>
</dbReference>
<dbReference type="InterPro" id="IPR041542">
    <property type="entry name" value="GH43_C2"/>
</dbReference>
<gene>
    <name evidence="3" type="ORF">SAMN04488105_10559</name>
</gene>
<feature type="domain" description="Beta-xylosidase C-terminal Concanavalin A-like" evidence="1">
    <location>
        <begin position="1205"/>
        <end position="1389"/>
    </location>
</feature>
<dbReference type="Pfam" id="PF17892">
    <property type="entry name" value="Cadherin_5"/>
    <property type="match status" value="4"/>
</dbReference>
<protein>
    <submittedName>
        <fullName evidence="3">Regulation of enolase protein 1, concanavalin A-like superfamily</fullName>
    </submittedName>
</protein>
<evidence type="ECO:0000259" key="1">
    <source>
        <dbReference type="Pfam" id="PF17851"/>
    </source>
</evidence>
<evidence type="ECO:0000259" key="2">
    <source>
        <dbReference type="Pfam" id="PF17892"/>
    </source>
</evidence>
<dbReference type="Gene3D" id="2.60.40.3440">
    <property type="match status" value="4"/>
</dbReference>
<dbReference type="STRING" id="282683.SAMN04488105_10559"/>